<dbReference type="Proteomes" id="UP000216885">
    <property type="component" value="Unassembled WGS sequence"/>
</dbReference>
<evidence type="ECO:0000256" key="3">
    <source>
        <dbReference type="ARBA" id="ARBA00023163"/>
    </source>
</evidence>
<dbReference type="Pfam" id="PF07729">
    <property type="entry name" value="FCD"/>
    <property type="match status" value="1"/>
</dbReference>
<evidence type="ECO:0000259" key="5">
    <source>
        <dbReference type="PROSITE" id="PS50949"/>
    </source>
</evidence>
<dbReference type="InterPro" id="IPR011711">
    <property type="entry name" value="GntR_C"/>
</dbReference>
<dbReference type="InterPro" id="IPR036388">
    <property type="entry name" value="WH-like_DNA-bd_sf"/>
</dbReference>
<organism evidence="6 7">
    <name type="scientific">Bordetella genomosp. 4</name>
    <dbReference type="NCBI Taxonomy" id="463044"/>
    <lineage>
        <taxon>Bacteria</taxon>
        <taxon>Pseudomonadati</taxon>
        <taxon>Pseudomonadota</taxon>
        <taxon>Betaproteobacteria</taxon>
        <taxon>Burkholderiales</taxon>
        <taxon>Alcaligenaceae</taxon>
        <taxon>Bordetella</taxon>
    </lineage>
</organism>
<dbReference type="InterPro" id="IPR000524">
    <property type="entry name" value="Tscrpt_reg_HTH_GntR"/>
</dbReference>
<dbReference type="PANTHER" id="PTHR43537">
    <property type="entry name" value="TRANSCRIPTIONAL REGULATOR, GNTR FAMILY"/>
    <property type="match status" value="1"/>
</dbReference>
<feature type="region of interest" description="Disordered" evidence="4">
    <location>
        <begin position="1"/>
        <end position="20"/>
    </location>
</feature>
<dbReference type="InterPro" id="IPR036390">
    <property type="entry name" value="WH_DNA-bd_sf"/>
</dbReference>
<dbReference type="CDD" id="cd07377">
    <property type="entry name" value="WHTH_GntR"/>
    <property type="match status" value="1"/>
</dbReference>
<accession>A0A261TZQ4</accession>
<keyword evidence="1" id="KW-0805">Transcription regulation</keyword>
<proteinExistence type="predicted"/>
<dbReference type="PROSITE" id="PS50949">
    <property type="entry name" value="HTH_GNTR"/>
    <property type="match status" value="1"/>
</dbReference>
<reference evidence="6 7" key="1">
    <citation type="submission" date="2017-05" db="EMBL/GenBank/DDBJ databases">
        <title>Complete and WGS of Bordetella genogroups.</title>
        <authorList>
            <person name="Spilker T."/>
            <person name="LiPuma J."/>
        </authorList>
    </citation>
    <scope>NUCLEOTIDE SEQUENCE [LARGE SCALE GENOMIC DNA]</scope>
    <source>
        <strain evidence="6 7">AU9919</strain>
    </source>
</reference>
<dbReference type="SMART" id="SM00345">
    <property type="entry name" value="HTH_GNTR"/>
    <property type="match status" value="1"/>
</dbReference>
<feature type="domain" description="HTH gntR-type" evidence="5">
    <location>
        <begin position="18"/>
        <end position="86"/>
    </location>
</feature>
<keyword evidence="7" id="KW-1185">Reference proteome</keyword>
<protein>
    <recommendedName>
        <fullName evidence="5">HTH gntR-type domain-containing protein</fullName>
    </recommendedName>
</protein>
<dbReference type="GO" id="GO:0003700">
    <property type="term" value="F:DNA-binding transcription factor activity"/>
    <property type="evidence" value="ECO:0007669"/>
    <property type="project" value="InterPro"/>
</dbReference>
<dbReference type="GO" id="GO:0003677">
    <property type="term" value="F:DNA binding"/>
    <property type="evidence" value="ECO:0007669"/>
    <property type="project" value="UniProtKB-KW"/>
</dbReference>
<keyword evidence="3" id="KW-0804">Transcription</keyword>
<sequence>MKPDTETLAPAKPSSRDGMRTDQVAAQLRKLIVSGALPPGQRLSERVMSEQFEGISRTPLREAFKILAAEGLLTLEPNRGAVVTALSLLEVEAAIEVLSGLEALAAEPACELITDREVAEIEALHAQMVAAHDAGDLMSYFQINQTIHQHMVDAARNPVLSRIYAAECARIRRYRYAGNQQPARWHQAVREHGEMLNALRDRAGPVLREMLRRHHKAGWVVSRGVLEETLSATDVSTTGTRQQRRNATASKRSK</sequence>
<keyword evidence="2" id="KW-0238">DNA-binding</keyword>
<dbReference type="SMART" id="SM00895">
    <property type="entry name" value="FCD"/>
    <property type="match status" value="1"/>
</dbReference>
<dbReference type="InterPro" id="IPR008920">
    <property type="entry name" value="TF_FadR/GntR_C"/>
</dbReference>
<dbReference type="Pfam" id="PF00392">
    <property type="entry name" value="GntR"/>
    <property type="match status" value="1"/>
</dbReference>
<evidence type="ECO:0000256" key="2">
    <source>
        <dbReference type="ARBA" id="ARBA00023125"/>
    </source>
</evidence>
<dbReference type="EMBL" id="NEVQ01000016">
    <property type="protein sequence ID" value="OZI54662.1"/>
    <property type="molecule type" value="Genomic_DNA"/>
</dbReference>
<evidence type="ECO:0000313" key="6">
    <source>
        <dbReference type="EMBL" id="OZI54662.1"/>
    </source>
</evidence>
<gene>
    <name evidence="6" type="ORF">CAL20_16965</name>
</gene>
<dbReference type="AlphaFoldDB" id="A0A261TZQ4"/>
<dbReference type="PANTHER" id="PTHR43537:SF50">
    <property type="entry name" value="TRANSCRIPTIONAL REGULATORY PROTEIN"/>
    <property type="match status" value="1"/>
</dbReference>
<dbReference type="SUPFAM" id="SSF48008">
    <property type="entry name" value="GntR ligand-binding domain-like"/>
    <property type="match status" value="1"/>
</dbReference>
<evidence type="ECO:0000313" key="7">
    <source>
        <dbReference type="Proteomes" id="UP000216885"/>
    </source>
</evidence>
<dbReference type="Gene3D" id="1.20.120.530">
    <property type="entry name" value="GntR ligand-binding domain-like"/>
    <property type="match status" value="1"/>
</dbReference>
<evidence type="ECO:0000256" key="4">
    <source>
        <dbReference type="SAM" id="MobiDB-lite"/>
    </source>
</evidence>
<comment type="caution">
    <text evidence="6">The sequence shown here is derived from an EMBL/GenBank/DDBJ whole genome shotgun (WGS) entry which is preliminary data.</text>
</comment>
<dbReference type="SUPFAM" id="SSF46785">
    <property type="entry name" value="Winged helix' DNA-binding domain"/>
    <property type="match status" value="1"/>
</dbReference>
<feature type="region of interest" description="Disordered" evidence="4">
    <location>
        <begin position="234"/>
        <end position="254"/>
    </location>
</feature>
<dbReference type="Gene3D" id="1.10.10.10">
    <property type="entry name" value="Winged helix-like DNA-binding domain superfamily/Winged helix DNA-binding domain"/>
    <property type="match status" value="1"/>
</dbReference>
<name>A0A261TZQ4_9BORD</name>
<evidence type="ECO:0000256" key="1">
    <source>
        <dbReference type="ARBA" id="ARBA00023015"/>
    </source>
</evidence>
<dbReference type="RefSeq" id="WP_217903914.1">
    <property type="nucleotide sequence ID" value="NZ_NEVO01000005.1"/>
</dbReference>